<dbReference type="GO" id="GO:0005783">
    <property type="term" value="C:endoplasmic reticulum"/>
    <property type="evidence" value="ECO:0007669"/>
    <property type="project" value="InterPro"/>
</dbReference>
<evidence type="ECO:0000256" key="8">
    <source>
        <dbReference type="ARBA" id="ARBA00022786"/>
    </source>
</evidence>
<dbReference type="InterPro" id="IPR045103">
    <property type="entry name" value="RNF5/RNF185-like"/>
</dbReference>
<sequence>DGGSGSYDCNICLELAQDPVVTHCGHLFCWPCLYRWLASRSSCTECPVCKSAVEEAKVIPIYGRGKGTSDPRKKGVENIPNRPPGQRTDLPHQHRQNSHSGGGAFQQMGFSFFTGPSATTQFGNVTL</sequence>
<organism evidence="16">
    <name type="scientific">Selaginella moellendorffii</name>
    <name type="common">Spikemoss</name>
    <dbReference type="NCBI Taxonomy" id="88036"/>
    <lineage>
        <taxon>Eukaryota</taxon>
        <taxon>Viridiplantae</taxon>
        <taxon>Streptophyta</taxon>
        <taxon>Embryophyta</taxon>
        <taxon>Tracheophyta</taxon>
        <taxon>Lycopodiopsida</taxon>
        <taxon>Selaginellales</taxon>
        <taxon>Selaginellaceae</taxon>
        <taxon>Selaginella</taxon>
    </lineage>
</organism>
<evidence type="ECO:0000256" key="1">
    <source>
        <dbReference type="ARBA" id="ARBA00000900"/>
    </source>
</evidence>
<feature type="region of interest" description="Disordered" evidence="12">
    <location>
        <begin position="62"/>
        <end position="102"/>
    </location>
</feature>
<evidence type="ECO:0000256" key="12">
    <source>
        <dbReference type="SAM" id="MobiDB-lite"/>
    </source>
</evidence>
<dbReference type="InParanoid" id="D8QY88"/>
<proteinExistence type="predicted"/>
<dbReference type="Gramene" id="EFJ24309">
    <property type="protein sequence ID" value="EFJ24309"/>
    <property type="gene ID" value="SELMODRAFT_59572"/>
</dbReference>
<dbReference type="EC" id="2.3.2.27" evidence="4"/>
<dbReference type="STRING" id="88036.D8QY88"/>
<evidence type="ECO:0000256" key="4">
    <source>
        <dbReference type="ARBA" id="ARBA00012483"/>
    </source>
</evidence>
<keyword evidence="9" id="KW-0862">Zinc</keyword>
<comment type="subcellular location">
    <subcellularLocation>
        <location evidence="2">Endomembrane system</location>
    </subcellularLocation>
</comment>
<feature type="domain" description="RING-type" evidence="13">
    <location>
        <begin position="9"/>
        <end position="50"/>
    </location>
</feature>
<evidence type="ECO:0000313" key="15">
    <source>
        <dbReference type="EMBL" id="EFJ35570.1"/>
    </source>
</evidence>
<feature type="non-terminal residue" evidence="15">
    <location>
        <position position="1"/>
    </location>
</feature>
<dbReference type="OMA" id="RSSCTEC"/>
<evidence type="ECO:0000313" key="16">
    <source>
        <dbReference type="Proteomes" id="UP000001514"/>
    </source>
</evidence>
<dbReference type="Gramene" id="EFJ35570">
    <property type="protein sequence ID" value="EFJ35570"/>
    <property type="gene ID" value="SELMODRAFT_69516"/>
</dbReference>
<dbReference type="InterPro" id="IPR013083">
    <property type="entry name" value="Znf_RING/FYVE/PHD"/>
</dbReference>
<evidence type="ECO:0000259" key="13">
    <source>
        <dbReference type="PROSITE" id="PS50089"/>
    </source>
</evidence>
<evidence type="ECO:0000256" key="5">
    <source>
        <dbReference type="ARBA" id="ARBA00022679"/>
    </source>
</evidence>
<gene>
    <name evidence="14" type="ORF">SELMODRAFT_59572</name>
    <name evidence="15" type="ORF">SELMODRAFT_69516</name>
</gene>
<dbReference type="InterPro" id="IPR018957">
    <property type="entry name" value="Znf_C3HC4_RING-type"/>
</dbReference>
<dbReference type="EMBL" id="GL377568">
    <property type="protein sequence ID" value="EFJ35570.1"/>
    <property type="molecule type" value="Genomic_DNA"/>
</dbReference>
<dbReference type="EMBL" id="GL377590">
    <property type="protein sequence ID" value="EFJ24309.1"/>
    <property type="molecule type" value="Genomic_DNA"/>
</dbReference>
<feature type="non-terminal residue" evidence="15">
    <location>
        <position position="127"/>
    </location>
</feature>
<evidence type="ECO:0000256" key="3">
    <source>
        <dbReference type="ARBA" id="ARBA00004906"/>
    </source>
</evidence>
<evidence type="ECO:0000256" key="11">
    <source>
        <dbReference type="PROSITE-ProRule" id="PRU00175"/>
    </source>
</evidence>
<dbReference type="InterPro" id="IPR017907">
    <property type="entry name" value="Znf_RING_CS"/>
</dbReference>
<comment type="pathway">
    <text evidence="3">Protein modification; protein ubiquitination.</text>
</comment>
<evidence type="ECO:0000256" key="2">
    <source>
        <dbReference type="ARBA" id="ARBA00004308"/>
    </source>
</evidence>
<dbReference type="GO" id="GO:0008270">
    <property type="term" value="F:zinc ion binding"/>
    <property type="evidence" value="ECO:0007669"/>
    <property type="project" value="UniProtKB-KW"/>
</dbReference>
<dbReference type="FunCoup" id="D8QY88">
    <property type="interactions" value="2979"/>
</dbReference>
<keyword evidence="16" id="KW-1185">Reference proteome</keyword>
<dbReference type="GO" id="GO:0016567">
    <property type="term" value="P:protein ubiquitination"/>
    <property type="evidence" value="ECO:0007669"/>
    <property type="project" value="UniProtKB-UniPathway"/>
</dbReference>
<dbReference type="Proteomes" id="UP000001514">
    <property type="component" value="Unassembled WGS sequence"/>
</dbReference>
<dbReference type="InterPro" id="IPR001841">
    <property type="entry name" value="Znf_RING"/>
</dbReference>
<dbReference type="HOGENOM" id="CLU_055198_3_1_1"/>
<name>D8QY88_SELML</name>
<evidence type="ECO:0000256" key="6">
    <source>
        <dbReference type="ARBA" id="ARBA00022723"/>
    </source>
</evidence>
<dbReference type="SUPFAM" id="SSF57850">
    <property type="entry name" value="RING/U-box"/>
    <property type="match status" value="1"/>
</dbReference>
<evidence type="ECO:0000313" key="14">
    <source>
        <dbReference type="EMBL" id="EFJ24309.1"/>
    </source>
</evidence>
<keyword evidence="6" id="KW-0479">Metal-binding</keyword>
<dbReference type="KEGG" id="smo:SELMODRAFT_59572"/>
<keyword evidence="7 11" id="KW-0863">Zinc-finger</keyword>
<dbReference type="PROSITE" id="PS00518">
    <property type="entry name" value="ZF_RING_1"/>
    <property type="match status" value="1"/>
</dbReference>
<dbReference type="OrthoDB" id="6270329at2759"/>
<keyword evidence="5" id="KW-0808">Transferase</keyword>
<dbReference type="Pfam" id="PF00097">
    <property type="entry name" value="zf-C3HC4"/>
    <property type="match status" value="1"/>
</dbReference>
<dbReference type="GO" id="GO:0006511">
    <property type="term" value="P:ubiquitin-dependent protein catabolic process"/>
    <property type="evidence" value="ECO:0007669"/>
    <property type="project" value="InterPro"/>
</dbReference>
<evidence type="ECO:0000256" key="7">
    <source>
        <dbReference type="ARBA" id="ARBA00022771"/>
    </source>
</evidence>
<evidence type="ECO:0000256" key="9">
    <source>
        <dbReference type="ARBA" id="ARBA00022833"/>
    </source>
</evidence>
<dbReference type="KEGG" id="smo:SELMODRAFT_69516"/>
<protein>
    <recommendedName>
        <fullName evidence="4">RING-type E3 ubiquitin transferase</fullName>
        <ecNumber evidence="4">2.3.2.27</ecNumber>
    </recommendedName>
</protein>
<dbReference type="CDD" id="cd16745">
    <property type="entry name" value="RING-HC_AtRMA-like"/>
    <property type="match status" value="1"/>
</dbReference>
<feature type="compositionally biased region" description="Basic and acidic residues" evidence="12">
    <location>
        <begin position="67"/>
        <end position="76"/>
    </location>
</feature>
<reference evidence="15 16" key="1">
    <citation type="journal article" date="2011" name="Science">
        <title>The Selaginella genome identifies genetic changes associated with the evolution of vascular plants.</title>
        <authorList>
            <person name="Banks J.A."/>
            <person name="Nishiyama T."/>
            <person name="Hasebe M."/>
            <person name="Bowman J.L."/>
            <person name="Gribskov M."/>
            <person name="dePamphilis C."/>
            <person name="Albert V.A."/>
            <person name="Aono N."/>
            <person name="Aoyama T."/>
            <person name="Ambrose B.A."/>
            <person name="Ashton N.W."/>
            <person name="Axtell M.J."/>
            <person name="Barker E."/>
            <person name="Barker M.S."/>
            <person name="Bennetzen J.L."/>
            <person name="Bonawitz N.D."/>
            <person name="Chapple C."/>
            <person name="Cheng C."/>
            <person name="Correa L.G."/>
            <person name="Dacre M."/>
            <person name="DeBarry J."/>
            <person name="Dreyer I."/>
            <person name="Elias M."/>
            <person name="Engstrom E.M."/>
            <person name="Estelle M."/>
            <person name="Feng L."/>
            <person name="Finet C."/>
            <person name="Floyd S.K."/>
            <person name="Frommer W.B."/>
            <person name="Fujita T."/>
            <person name="Gramzow L."/>
            <person name="Gutensohn M."/>
            <person name="Harholt J."/>
            <person name="Hattori M."/>
            <person name="Heyl A."/>
            <person name="Hirai T."/>
            <person name="Hiwatashi Y."/>
            <person name="Ishikawa M."/>
            <person name="Iwata M."/>
            <person name="Karol K.G."/>
            <person name="Koehler B."/>
            <person name="Kolukisaoglu U."/>
            <person name="Kubo M."/>
            <person name="Kurata T."/>
            <person name="Lalonde S."/>
            <person name="Li K."/>
            <person name="Li Y."/>
            <person name="Litt A."/>
            <person name="Lyons E."/>
            <person name="Manning G."/>
            <person name="Maruyama T."/>
            <person name="Michael T.P."/>
            <person name="Mikami K."/>
            <person name="Miyazaki S."/>
            <person name="Morinaga S."/>
            <person name="Murata T."/>
            <person name="Mueller-Roeber B."/>
            <person name="Nelson D.R."/>
            <person name="Obara M."/>
            <person name="Oguri Y."/>
            <person name="Olmstead R.G."/>
            <person name="Onodera N."/>
            <person name="Petersen B.L."/>
            <person name="Pils B."/>
            <person name="Prigge M."/>
            <person name="Rensing S.A."/>
            <person name="Riano-Pachon D.M."/>
            <person name="Roberts A.W."/>
            <person name="Sato Y."/>
            <person name="Scheller H.V."/>
            <person name="Schulz B."/>
            <person name="Schulz C."/>
            <person name="Shakirov E.V."/>
            <person name="Shibagaki N."/>
            <person name="Shinohara N."/>
            <person name="Shippen D.E."/>
            <person name="Soerensen I."/>
            <person name="Sotooka R."/>
            <person name="Sugimoto N."/>
            <person name="Sugita M."/>
            <person name="Sumikawa N."/>
            <person name="Tanurdzic M."/>
            <person name="Theissen G."/>
            <person name="Ulvskov P."/>
            <person name="Wakazuki S."/>
            <person name="Weng J.K."/>
            <person name="Willats W.W."/>
            <person name="Wipf D."/>
            <person name="Wolf P.G."/>
            <person name="Yang L."/>
            <person name="Zimmer A.D."/>
            <person name="Zhu Q."/>
            <person name="Mitros T."/>
            <person name="Hellsten U."/>
            <person name="Loque D."/>
            <person name="Otillar R."/>
            <person name="Salamov A."/>
            <person name="Schmutz J."/>
            <person name="Shapiro H."/>
            <person name="Lindquist E."/>
            <person name="Lucas S."/>
            <person name="Rokhsar D."/>
            <person name="Grigoriev I.V."/>
        </authorList>
    </citation>
    <scope>NUCLEOTIDE SEQUENCE [LARGE SCALE GENOMIC DNA]</scope>
</reference>
<keyword evidence="10" id="KW-0472">Membrane</keyword>
<dbReference type="GO" id="GO:0061630">
    <property type="term" value="F:ubiquitin protein ligase activity"/>
    <property type="evidence" value="ECO:0007669"/>
    <property type="project" value="UniProtKB-EC"/>
</dbReference>
<dbReference type="Gene3D" id="3.30.40.10">
    <property type="entry name" value="Zinc/RING finger domain, C3HC4 (zinc finger)"/>
    <property type="match status" value="1"/>
</dbReference>
<dbReference type="PROSITE" id="PS50089">
    <property type="entry name" value="ZF_RING_2"/>
    <property type="match status" value="1"/>
</dbReference>
<comment type="catalytic activity">
    <reaction evidence="1">
        <text>S-ubiquitinyl-[E2 ubiquitin-conjugating enzyme]-L-cysteine + [acceptor protein]-L-lysine = [E2 ubiquitin-conjugating enzyme]-L-cysteine + N(6)-ubiquitinyl-[acceptor protein]-L-lysine.</text>
        <dbReference type="EC" id="2.3.2.27"/>
    </reaction>
</comment>
<keyword evidence="8" id="KW-0833">Ubl conjugation pathway</keyword>
<evidence type="ECO:0000256" key="10">
    <source>
        <dbReference type="ARBA" id="ARBA00023136"/>
    </source>
</evidence>
<dbReference type="UniPathway" id="UPA00143"/>
<dbReference type="eggNOG" id="KOG0823">
    <property type="taxonomic scope" value="Eukaryota"/>
</dbReference>
<accession>D8QY88</accession>
<dbReference type="PANTHER" id="PTHR12313">
    <property type="entry name" value="E3 UBIQUITIN-PROTEIN LIGASE RNF5-RELATED"/>
    <property type="match status" value="1"/>
</dbReference>
<dbReference type="SMART" id="SM00184">
    <property type="entry name" value="RING"/>
    <property type="match status" value="1"/>
</dbReference>
<dbReference type="AlphaFoldDB" id="D8QY88"/>